<dbReference type="InterPro" id="IPR013766">
    <property type="entry name" value="Thioredoxin_domain"/>
</dbReference>
<protein>
    <recommendedName>
        <fullName evidence="8">Peroxiredoxin</fullName>
        <ecNumber evidence="8">1.11.1.24</ecNumber>
    </recommendedName>
</protein>
<dbReference type="KEGG" id="smo:SELMODRAFT_148807"/>
<dbReference type="PANTHER" id="PTHR43503">
    <property type="entry name" value="MCG48959-RELATED"/>
    <property type="match status" value="1"/>
</dbReference>
<evidence type="ECO:0000256" key="5">
    <source>
        <dbReference type="ARBA" id="ARBA00025719"/>
    </source>
</evidence>
<organism evidence="12">
    <name type="scientific">Selaginella moellendorffii</name>
    <name type="common">Spikemoss</name>
    <dbReference type="NCBI Taxonomy" id="88036"/>
    <lineage>
        <taxon>Eukaryota</taxon>
        <taxon>Viridiplantae</taxon>
        <taxon>Streptophyta</taxon>
        <taxon>Embryophyta</taxon>
        <taxon>Tracheophyta</taxon>
        <taxon>Lycopodiopsida</taxon>
        <taxon>Selaginellales</taxon>
        <taxon>Selaginellaceae</taxon>
        <taxon>Selaginella</taxon>
    </lineage>
</organism>
<dbReference type="PIRSF" id="PIRSF000239">
    <property type="entry name" value="AHPC"/>
    <property type="match status" value="1"/>
</dbReference>
<reference evidence="11 12" key="1">
    <citation type="journal article" date="2011" name="Science">
        <title>The Selaginella genome identifies genetic changes associated with the evolution of vascular plants.</title>
        <authorList>
            <person name="Banks J.A."/>
            <person name="Nishiyama T."/>
            <person name="Hasebe M."/>
            <person name="Bowman J.L."/>
            <person name="Gribskov M."/>
            <person name="dePamphilis C."/>
            <person name="Albert V.A."/>
            <person name="Aono N."/>
            <person name="Aoyama T."/>
            <person name="Ambrose B.A."/>
            <person name="Ashton N.W."/>
            <person name="Axtell M.J."/>
            <person name="Barker E."/>
            <person name="Barker M.S."/>
            <person name="Bennetzen J.L."/>
            <person name="Bonawitz N.D."/>
            <person name="Chapple C."/>
            <person name="Cheng C."/>
            <person name="Correa L.G."/>
            <person name="Dacre M."/>
            <person name="DeBarry J."/>
            <person name="Dreyer I."/>
            <person name="Elias M."/>
            <person name="Engstrom E.M."/>
            <person name="Estelle M."/>
            <person name="Feng L."/>
            <person name="Finet C."/>
            <person name="Floyd S.K."/>
            <person name="Frommer W.B."/>
            <person name="Fujita T."/>
            <person name="Gramzow L."/>
            <person name="Gutensohn M."/>
            <person name="Harholt J."/>
            <person name="Hattori M."/>
            <person name="Heyl A."/>
            <person name="Hirai T."/>
            <person name="Hiwatashi Y."/>
            <person name="Ishikawa M."/>
            <person name="Iwata M."/>
            <person name="Karol K.G."/>
            <person name="Koehler B."/>
            <person name="Kolukisaoglu U."/>
            <person name="Kubo M."/>
            <person name="Kurata T."/>
            <person name="Lalonde S."/>
            <person name="Li K."/>
            <person name="Li Y."/>
            <person name="Litt A."/>
            <person name="Lyons E."/>
            <person name="Manning G."/>
            <person name="Maruyama T."/>
            <person name="Michael T.P."/>
            <person name="Mikami K."/>
            <person name="Miyazaki S."/>
            <person name="Morinaga S."/>
            <person name="Murata T."/>
            <person name="Mueller-Roeber B."/>
            <person name="Nelson D.R."/>
            <person name="Obara M."/>
            <person name="Oguri Y."/>
            <person name="Olmstead R.G."/>
            <person name="Onodera N."/>
            <person name="Petersen B.L."/>
            <person name="Pils B."/>
            <person name="Prigge M."/>
            <person name="Rensing S.A."/>
            <person name="Riano-Pachon D.M."/>
            <person name="Roberts A.W."/>
            <person name="Sato Y."/>
            <person name="Scheller H.V."/>
            <person name="Schulz B."/>
            <person name="Schulz C."/>
            <person name="Shakirov E.V."/>
            <person name="Shibagaki N."/>
            <person name="Shinohara N."/>
            <person name="Shippen D.E."/>
            <person name="Soerensen I."/>
            <person name="Sotooka R."/>
            <person name="Sugimoto N."/>
            <person name="Sugita M."/>
            <person name="Sumikawa N."/>
            <person name="Tanurdzic M."/>
            <person name="Theissen G."/>
            <person name="Ulvskov P."/>
            <person name="Wakazuki S."/>
            <person name="Weng J.K."/>
            <person name="Willats W.W."/>
            <person name="Wipf D."/>
            <person name="Wolf P.G."/>
            <person name="Yang L."/>
            <person name="Zimmer A.D."/>
            <person name="Zhu Q."/>
            <person name="Mitros T."/>
            <person name="Hellsten U."/>
            <person name="Loque D."/>
            <person name="Otillar R."/>
            <person name="Salamov A."/>
            <person name="Schmutz J."/>
            <person name="Shapiro H."/>
            <person name="Lindquist E."/>
            <person name="Lucas S."/>
            <person name="Rokhsar D."/>
            <person name="Grigoriev I.V."/>
        </authorList>
    </citation>
    <scope>NUCLEOTIDE SEQUENCE [LARGE SCALE GENOMIC DNA]</scope>
</reference>
<evidence type="ECO:0000256" key="7">
    <source>
        <dbReference type="ARBA" id="ARBA00049091"/>
    </source>
</evidence>
<comment type="similarity">
    <text evidence="5">Belongs to the peroxiredoxin family. Prx6 subfamily.</text>
</comment>
<dbReference type="Gene3D" id="3.40.30.10">
    <property type="entry name" value="Glutaredoxin"/>
    <property type="match status" value="1"/>
</dbReference>
<keyword evidence="1 8" id="KW-0575">Peroxidase</keyword>
<name>D8RPL5_SELML</name>
<evidence type="ECO:0000256" key="4">
    <source>
        <dbReference type="ARBA" id="ARBA00023284"/>
    </source>
</evidence>
<evidence type="ECO:0000313" key="12">
    <source>
        <dbReference type="Proteomes" id="UP000001514"/>
    </source>
</evidence>
<dbReference type="Pfam" id="PF10417">
    <property type="entry name" value="1-cysPrx_C"/>
    <property type="match status" value="1"/>
</dbReference>
<accession>D8RPL5</accession>
<dbReference type="OrthoDB" id="2996783at2759"/>
<evidence type="ECO:0000256" key="9">
    <source>
        <dbReference type="PIRSR" id="PIRSR000239-1"/>
    </source>
</evidence>
<dbReference type="GO" id="GO:0005829">
    <property type="term" value="C:cytosol"/>
    <property type="evidence" value="ECO:0000318"/>
    <property type="project" value="GO_Central"/>
</dbReference>
<feature type="active site" description="Cysteine sulfenic acid (-SOH) intermediate; for peroxidase activity" evidence="9">
    <location>
        <position position="45"/>
    </location>
</feature>
<comment type="function">
    <text evidence="6">Thiol-specific peroxidase that catalyzes the reduction of hydrogen peroxide and organic hydroperoxides to water and alcohols, respectively. Seems to contribute to the inhibition of germination during stress.</text>
</comment>
<evidence type="ECO:0000256" key="8">
    <source>
        <dbReference type="PIRNR" id="PIRNR000239"/>
    </source>
</evidence>
<dbReference type="InterPro" id="IPR036249">
    <property type="entry name" value="Thioredoxin-like_sf"/>
</dbReference>
<evidence type="ECO:0000259" key="10">
    <source>
        <dbReference type="PROSITE" id="PS51352"/>
    </source>
</evidence>
<dbReference type="HOGENOM" id="CLU_042529_4_1_1"/>
<evidence type="ECO:0000313" key="11">
    <source>
        <dbReference type="EMBL" id="EFJ26273.1"/>
    </source>
</evidence>
<dbReference type="InParanoid" id="D8RPL5"/>
<keyword evidence="4 8" id="KW-0676">Redox-active center</keyword>
<dbReference type="Proteomes" id="UP000001514">
    <property type="component" value="Unassembled WGS sequence"/>
</dbReference>
<dbReference type="GO" id="GO:0045454">
    <property type="term" value="P:cell redox homeostasis"/>
    <property type="evidence" value="ECO:0000318"/>
    <property type="project" value="GO_Central"/>
</dbReference>
<dbReference type="FunFam" id="3.30.1020.10:FF:000001">
    <property type="entry name" value="1-Cys peroxiredoxin"/>
    <property type="match status" value="1"/>
</dbReference>
<dbReference type="Pfam" id="PF00578">
    <property type="entry name" value="AhpC-TSA"/>
    <property type="match status" value="1"/>
</dbReference>
<sequence length="221" mass="24554">MGLNLGDIVPDFKAESTMGTIKFHEYINGSWAILLSHPSDFTPVCTSELGSLASRIHEFDRRGVKVIALSCNDVNSHREWLGDIESYCPETKVKYPIVADPSRDLAVRFGMLDPVEKDAAGMPLTCRACFVIGPDKRVRLSILYPASTGRNFSELVRVIDSLQLTDKFSVATPANWENGRKCMILPTISDEKAKEMFPKGFDTVKVPSGKAYIRLVEQPTL</sequence>
<dbReference type="CDD" id="cd03016">
    <property type="entry name" value="PRX_1cys"/>
    <property type="match status" value="1"/>
</dbReference>
<keyword evidence="2 8" id="KW-0049">Antioxidant</keyword>
<dbReference type="Gramene" id="EFJ26273">
    <property type="protein sequence ID" value="EFJ26273"/>
    <property type="gene ID" value="SELMODRAFT_148807"/>
</dbReference>
<dbReference type="InterPro" id="IPR045020">
    <property type="entry name" value="PRX_1cys"/>
</dbReference>
<dbReference type="Gene3D" id="3.30.1020.10">
    <property type="entry name" value="Antioxidant, Horf6, Chain A, domain2"/>
    <property type="match status" value="1"/>
</dbReference>
<evidence type="ECO:0000256" key="3">
    <source>
        <dbReference type="ARBA" id="ARBA00023002"/>
    </source>
</evidence>
<dbReference type="InterPro" id="IPR024706">
    <property type="entry name" value="Peroxiredoxin_AhpC-typ"/>
</dbReference>
<dbReference type="InterPro" id="IPR000866">
    <property type="entry name" value="AhpC/TSA"/>
</dbReference>
<dbReference type="EMBL" id="GL377585">
    <property type="protein sequence ID" value="EFJ26273.1"/>
    <property type="molecule type" value="Genomic_DNA"/>
</dbReference>
<gene>
    <name evidence="11" type="ORF">SELMODRAFT_148807</name>
</gene>
<dbReference type="AlphaFoldDB" id="D8RPL5"/>
<keyword evidence="12" id="KW-1185">Reference proteome</keyword>
<evidence type="ECO:0000256" key="6">
    <source>
        <dbReference type="ARBA" id="ARBA00045282"/>
    </source>
</evidence>
<dbReference type="EC" id="1.11.1.24" evidence="8"/>
<dbReference type="eggNOG" id="KOG0854">
    <property type="taxonomic scope" value="Eukaryota"/>
</dbReference>
<dbReference type="PROSITE" id="PS51352">
    <property type="entry name" value="THIOREDOXIN_2"/>
    <property type="match status" value="1"/>
</dbReference>
<comment type="catalytic activity">
    <reaction evidence="7 8">
        <text>a hydroperoxide + [thioredoxin]-dithiol = an alcohol + [thioredoxin]-disulfide + H2O</text>
        <dbReference type="Rhea" id="RHEA:62620"/>
        <dbReference type="Rhea" id="RHEA-COMP:10698"/>
        <dbReference type="Rhea" id="RHEA-COMP:10700"/>
        <dbReference type="ChEBI" id="CHEBI:15377"/>
        <dbReference type="ChEBI" id="CHEBI:29950"/>
        <dbReference type="ChEBI" id="CHEBI:30879"/>
        <dbReference type="ChEBI" id="CHEBI:35924"/>
        <dbReference type="ChEBI" id="CHEBI:50058"/>
        <dbReference type="EC" id="1.11.1.24"/>
    </reaction>
</comment>
<dbReference type="SUPFAM" id="SSF52833">
    <property type="entry name" value="Thioredoxin-like"/>
    <property type="match status" value="1"/>
</dbReference>
<dbReference type="OMA" id="SVEDHRN"/>
<dbReference type="FunFam" id="3.40.30.10:FF:000011">
    <property type="entry name" value="Peroxiredoxin PRX1"/>
    <property type="match status" value="1"/>
</dbReference>
<proteinExistence type="inferred from homology"/>
<feature type="domain" description="Thioredoxin" evidence="10">
    <location>
        <begin position="3"/>
        <end position="164"/>
    </location>
</feature>
<dbReference type="STRING" id="88036.D8RPL5"/>
<evidence type="ECO:0000256" key="2">
    <source>
        <dbReference type="ARBA" id="ARBA00022862"/>
    </source>
</evidence>
<dbReference type="PANTHER" id="PTHR43503:SF12">
    <property type="entry name" value="PEROXIREDOXIN"/>
    <property type="match status" value="1"/>
</dbReference>
<keyword evidence="3 8" id="KW-0560">Oxidoreductase</keyword>
<evidence type="ECO:0000256" key="1">
    <source>
        <dbReference type="ARBA" id="ARBA00022559"/>
    </source>
</evidence>
<dbReference type="GO" id="GO:0140824">
    <property type="term" value="F:thioredoxin-dependent peroxiredoxin activity"/>
    <property type="evidence" value="ECO:0007669"/>
    <property type="project" value="UniProtKB-EC"/>
</dbReference>
<dbReference type="InterPro" id="IPR019479">
    <property type="entry name" value="Peroxiredoxin_C"/>
</dbReference>
<dbReference type="GO" id="GO:0004601">
    <property type="term" value="F:peroxidase activity"/>
    <property type="evidence" value="ECO:0000318"/>
    <property type="project" value="GO_Central"/>
</dbReference>